<organism evidence="2 3">
    <name type="scientific">Pseudocohnilembus persalinus</name>
    <name type="common">Ciliate</name>
    <dbReference type="NCBI Taxonomy" id="266149"/>
    <lineage>
        <taxon>Eukaryota</taxon>
        <taxon>Sar</taxon>
        <taxon>Alveolata</taxon>
        <taxon>Ciliophora</taxon>
        <taxon>Intramacronucleata</taxon>
        <taxon>Oligohymenophorea</taxon>
        <taxon>Scuticociliatia</taxon>
        <taxon>Philasterida</taxon>
        <taxon>Pseudocohnilembidae</taxon>
        <taxon>Pseudocohnilembus</taxon>
    </lineage>
</organism>
<keyword evidence="3" id="KW-1185">Reference proteome</keyword>
<dbReference type="EMBL" id="LDAU01000082">
    <property type="protein sequence ID" value="KRX07489.1"/>
    <property type="molecule type" value="Genomic_DNA"/>
</dbReference>
<evidence type="ECO:0000256" key="1">
    <source>
        <dbReference type="SAM" id="MobiDB-lite"/>
    </source>
</evidence>
<dbReference type="InParanoid" id="A0A0V0QZ76"/>
<accession>A0A0V0QZ76</accession>
<evidence type="ECO:0000313" key="3">
    <source>
        <dbReference type="Proteomes" id="UP000054937"/>
    </source>
</evidence>
<sequence length="240" mass="28457">MKKKTQKELLLEKFNKSLQKPPPKKISKQQKEELQKQKIEREKKLAQQREITSEEMIMQNQISTVEMATLQKVFATLCNVTPLQQYVENVKNTKSQFYSVNNLSQLNQDQIGQKNFFTGQDLMAVLNQLDYYPTQTEIDTYIWEINDLMTGRIYWYEFELMYRRCSLDTQAQEPTDLFIIIEFLMYLCKAEEADAHEEALNKKDKKAKKNIIFQDDVDDSSDSDKEEKNQYSSNINSRQR</sequence>
<gene>
    <name evidence="2" type="ORF">PPERSA_11038</name>
</gene>
<comment type="caution">
    <text evidence="2">The sequence shown here is derived from an EMBL/GenBank/DDBJ whole genome shotgun (WGS) entry which is preliminary data.</text>
</comment>
<feature type="region of interest" description="Disordered" evidence="1">
    <location>
        <begin position="1"/>
        <end position="34"/>
    </location>
</feature>
<feature type="region of interest" description="Disordered" evidence="1">
    <location>
        <begin position="216"/>
        <end position="240"/>
    </location>
</feature>
<feature type="compositionally biased region" description="Basic and acidic residues" evidence="1">
    <location>
        <begin position="1"/>
        <end position="15"/>
    </location>
</feature>
<name>A0A0V0QZ76_PSEPJ</name>
<evidence type="ECO:0000313" key="2">
    <source>
        <dbReference type="EMBL" id="KRX07489.1"/>
    </source>
</evidence>
<dbReference type="Proteomes" id="UP000054937">
    <property type="component" value="Unassembled WGS sequence"/>
</dbReference>
<feature type="compositionally biased region" description="Polar residues" evidence="1">
    <location>
        <begin position="230"/>
        <end position="240"/>
    </location>
</feature>
<proteinExistence type="predicted"/>
<protein>
    <recommendedName>
        <fullName evidence="4">EF-hand domain-containing protein</fullName>
    </recommendedName>
</protein>
<reference evidence="2 3" key="1">
    <citation type="journal article" date="2015" name="Sci. Rep.">
        <title>Genome of the facultative scuticociliatosis pathogen Pseudocohnilembus persalinus provides insight into its virulence through horizontal gene transfer.</title>
        <authorList>
            <person name="Xiong J."/>
            <person name="Wang G."/>
            <person name="Cheng J."/>
            <person name="Tian M."/>
            <person name="Pan X."/>
            <person name="Warren A."/>
            <person name="Jiang C."/>
            <person name="Yuan D."/>
            <person name="Miao W."/>
        </authorList>
    </citation>
    <scope>NUCLEOTIDE SEQUENCE [LARGE SCALE GENOMIC DNA]</scope>
    <source>
        <strain evidence="2">36N120E</strain>
    </source>
</reference>
<dbReference type="AlphaFoldDB" id="A0A0V0QZ76"/>
<evidence type="ECO:0008006" key="4">
    <source>
        <dbReference type="Google" id="ProtNLM"/>
    </source>
</evidence>